<name>A0A060BVK3_9CELL</name>
<reference evidence="3" key="1">
    <citation type="journal article" date="2013" name="Environ. Microbiol.">
        <title>Seasonally variable intestinal metagenomes of the red palm weevil (Rhynchophorus ferrugineus).</title>
        <authorList>
            <person name="Jia S."/>
            <person name="Zhang X."/>
            <person name="Zhang G."/>
            <person name="Yin A."/>
            <person name="Zhang S."/>
            <person name="Li F."/>
            <person name="Wang L."/>
            <person name="Zhao D."/>
            <person name="Yun Q."/>
            <person name="Tala"/>
            <person name="Wang J."/>
            <person name="Sun G."/>
            <person name="Baabdullah M."/>
            <person name="Yu X."/>
            <person name="Hu S."/>
            <person name="Al-Mssallem I.S."/>
            <person name="Yu J."/>
        </authorList>
    </citation>
    <scope>NUCLEOTIDE SEQUENCE</scope>
</reference>
<accession>A0A060BVK3</accession>
<feature type="region of interest" description="Disordered" evidence="1">
    <location>
        <begin position="79"/>
        <end position="100"/>
    </location>
</feature>
<dbReference type="EMBL" id="KF119455">
    <property type="protein sequence ID" value="AIA86722.1"/>
    <property type="molecule type" value="Genomic_DNA"/>
</dbReference>
<dbReference type="AlphaFoldDB" id="A0A060BVK3"/>
<feature type="compositionally biased region" description="Pro residues" evidence="1">
    <location>
        <begin position="87"/>
        <end position="96"/>
    </location>
</feature>
<evidence type="ECO:0000256" key="2">
    <source>
        <dbReference type="SAM" id="Phobius"/>
    </source>
</evidence>
<evidence type="ECO:0000256" key="1">
    <source>
        <dbReference type="SAM" id="MobiDB-lite"/>
    </source>
</evidence>
<organism evidence="3">
    <name type="scientific">uncultured Cellulomonas sp</name>
    <dbReference type="NCBI Taxonomy" id="189682"/>
    <lineage>
        <taxon>Bacteria</taxon>
        <taxon>Bacillati</taxon>
        <taxon>Actinomycetota</taxon>
        <taxon>Actinomycetes</taxon>
        <taxon>Micrococcales</taxon>
        <taxon>Cellulomonadaceae</taxon>
        <taxon>Cellulomonas</taxon>
        <taxon>environmental samples</taxon>
    </lineage>
</organism>
<keyword evidence="2" id="KW-0812">Transmembrane</keyword>
<evidence type="ECO:0000313" key="3">
    <source>
        <dbReference type="EMBL" id="AIA86722.1"/>
    </source>
</evidence>
<keyword evidence="2" id="KW-0472">Membrane</keyword>
<protein>
    <submittedName>
        <fullName evidence="3">CAZy families GT39 protein</fullName>
    </submittedName>
</protein>
<feature type="non-terminal residue" evidence="3">
    <location>
        <position position="147"/>
    </location>
</feature>
<feature type="transmembrane region" description="Helical" evidence="2">
    <location>
        <begin position="7"/>
        <end position="26"/>
    </location>
</feature>
<reference evidence="3" key="2">
    <citation type="submission" date="2018-02" db="EMBL/GenBank/DDBJ databases">
        <authorList>
            <person name="Cohen D.B."/>
            <person name="Kent A.D."/>
        </authorList>
    </citation>
    <scope>NUCLEOTIDE SEQUENCE</scope>
</reference>
<proteinExistence type="predicted"/>
<keyword evidence="2" id="KW-1133">Transmembrane helix</keyword>
<feature type="transmembrane region" description="Helical" evidence="2">
    <location>
        <begin position="32"/>
        <end position="55"/>
    </location>
</feature>
<sequence>MVRWGNWRIGLVVCGYVAMYLPWFMYSHRTIFTFYSVAFVPYVALVLAWALGVALDQARLRVHPDRVWGRGEADPADTRWLGVAADPPGPDAPPRPAADLGGEPVGVGTAVRVGGEPVSAQESAETGPGSLRDIRAALALGALFCAL</sequence>